<dbReference type="Proteomes" id="UP001050691">
    <property type="component" value="Unassembled WGS sequence"/>
</dbReference>
<comment type="caution">
    <text evidence="1">The sequence shown here is derived from an EMBL/GenBank/DDBJ whole genome shotgun (WGS) entry which is preliminary data.</text>
</comment>
<accession>A0AAV5ARJ3</accession>
<evidence type="ECO:0000313" key="2">
    <source>
        <dbReference type="Proteomes" id="UP001050691"/>
    </source>
</evidence>
<organism evidence="1 2">
    <name type="scientific">Clathrus columnatus</name>
    <dbReference type="NCBI Taxonomy" id="1419009"/>
    <lineage>
        <taxon>Eukaryota</taxon>
        <taxon>Fungi</taxon>
        <taxon>Dikarya</taxon>
        <taxon>Basidiomycota</taxon>
        <taxon>Agaricomycotina</taxon>
        <taxon>Agaricomycetes</taxon>
        <taxon>Phallomycetidae</taxon>
        <taxon>Phallales</taxon>
        <taxon>Clathraceae</taxon>
        <taxon>Clathrus</taxon>
    </lineage>
</organism>
<protein>
    <submittedName>
        <fullName evidence="1">Uncharacterized protein</fullName>
    </submittedName>
</protein>
<gene>
    <name evidence="1" type="ORF">Clacol_009671</name>
</gene>
<reference evidence="1" key="1">
    <citation type="submission" date="2021-10" db="EMBL/GenBank/DDBJ databases">
        <title>De novo Genome Assembly of Clathrus columnatus (Basidiomycota, Fungi) Using Illumina and Nanopore Sequence Data.</title>
        <authorList>
            <person name="Ogiso-Tanaka E."/>
            <person name="Itagaki H."/>
            <person name="Hosoya T."/>
            <person name="Hosaka K."/>
        </authorList>
    </citation>
    <scope>NUCLEOTIDE SEQUENCE</scope>
    <source>
        <strain evidence="1">MO-923</strain>
    </source>
</reference>
<proteinExistence type="predicted"/>
<dbReference type="AlphaFoldDB" id="A0AAV5ARJ3"/>
<name>A0AAV5ARJ3_9AGAM</name>
<evidence type="ECO:0000313" key="1">
    <source>
        <dbReference type="EMBL" id="GJJ15395.1"/>
    </source>
</evidence>
<sequence>MVKRVKKGKLVKRFGIVMEKNDDNRPIMLYMATFNKATALPPTIADKRAWFPISPAESEMDIYDPLVIDIGNTDEDEDQWPHGWVSLMEKHVIEENPIRSNVHPSSLISHLSNPRPRVGKKMCHFRLGEPGWLRSRKCRYAPRALCLFKL</sequence>
<keyword evidence="2" id="KW-1185">Reference proteome</keyword>
<dbReference type="EMBL" id="BPWL01000011">
    <property type="protein sequence ID" value="GJJ15395.1"/>
    <property type="molecule type" value="Genomic_DNA"/>
</dbReference>